<protein>
    <submittedName>
        <fullName evidence="1">Uncharacterized protein</fullName>
    </submittedName>
</protein>
<dbReference type="EMBL" id="JARKIF010000015">
    <property type="protein sequence ID" value="KAJ7622129.1"/>
    <property type="molecule type" value="Genomic_DNA"/>
</dbReference>
<dbReference type="Proteomes" id="UP001221142">
    <property type="component" value="Unassembled WGS sequence"/>
</dbReference>
<feature type="non-terminal residue" evidence="1">
    <location>
        <position position="126"/>
    </location>
</feature>
<accession>A0AAD7BIE2</accession>
<sequence length="126" mass="13366">VIVDDHDSRVHYSPSTGWTGRGDVQQFMQTTSAALHSSSGETATFLFNGTSVVVYGKVAPTASGAVMAFSIDDSPPASFIAPPTSADRDFVVHHQILFTSGALPNGTHTLTMTQTSEEGQIFLDSF</sequence>
<gene>
    <name evidence="1" type="ORF">FB45DRAFT_696117</name>
</gene>
<dbReference type="AlphaFoldDB" id="A0AAD7BIE2"/>
<reference evidence="1" key="1">
    <citation type="submission" date="2023-03" db="EMBL/GenBank/DDBJ databases">
        <title>Massive genome expansion in bonnet fungi (Mycena s.s.) driven by repeated elements and novel gene families across ecological guilds.</title>
        <authorList>
            <consortium name="Lawrence Berkeley National Laboratory"/>
            <person name="Harder C.B."/>
            <person name="Miyauchi S."/>
            <person name="Viragh M."/>
            <person name="Kuo A."/>
            <person name="Thoen E."/>
            <person name="Andreopoulos B."/>
            <person name="Lu D."/>
            <person name="Skrede I."/>
            <person name="Drula E."/>
            <person name="Henrissat B."/>
            <person name="Morin E."/>
            <person name="Kohler A."/>
            <person name="Barry K."/>
            <person name="LaButti K."/>
            <person name="Morin E."/>
            <person name="Salamov A."/>
            <person name="Lipzen A."/>
            <person name="Mereny Z."/>
            <person name="Hegedus B."/>
            <person name="Baldrian P."/>
            <person name="Stursova M."/>
            <person name="Weitz H."/>
            <person name="Taylor A."/>
            <person name="Grigoriev I.V."/>
            <person name="Nagy L.G."/>
            <person name="Martin F."/>
            <person name="Kauserud H."/>
        </authorList>
    </citation>
    <scope>NUCLEOTIDE SEQUENCE</scope>
    <source>
        <strain evidence="1">9284</strain>
    </source>
</reference>
<name>A0AAD7BIE2_9AGAR</name>
<evidence type="ECO:0000313" key="2">
    <source>
        <dbReference type="Proteomes" id="UP001221142"/>
    </source>
</evidence>
<evidence type="ECO:0000313" key="1">
    <source>
        <dbReference type="EMBL" id="KAJ7622129.1"/>
    </source>
</evidence>
<comment type="caution">
    <text evidence="1">The sequence shown here is derived from an EMBL/GenBank/DDBJ whole genome shotgun (WGS) entry which is preliminary data.</text>
</comment>
<proteinExistence type="predicted"/>
<keyword evidence="2" id="KW-1185">Reference proteome</keyword>
<organism evidence="1 2">
    <name type="scientific">Roridomyces roridus</name>
    <dbReference type="NCBI Taxonomy" id="1738132"/>
    <lineage>
        <taxon>Eukaryota</taxon>
        <taxon>Fungi</taxon>
        <taxon>Dikarya</taxon>
        <taxon>Basidiomycota</taxon>
        <taxon>Agaricomycotina</taxon>
        <taxon>Agaricomycetes</taxon>
        <taxon>Agaricomycetidae</taxon>
        <taxon>Agaricales</taxon>
        <taxon>Marasmiineae</taxon>
        <taxon>Mycenaceae</taxon>
        <taxon>Roridomyces</taxon>
    </lineage>
</organism>
<feature type="non-terminal residue" evidence="1">
    <location>
        <position position="1"/>
    </location>
</feature>
<dbReference type="Gene3D" id="2.60.120.260">
    <property type="entry name" value="Galactose-binding domain-like"/>
    <property type="match status" value="1"/>
</dbReference>